<sequence>MTAESFPLTWLYAPGDRPEVVGKALACGADVVLIDLEDAVPRTARTTPAPRRRNGSRSGSRSRSTYA</sequence>
<dbReference type="EMBL" id="BJHX01000001">
    <property type="protein sequence ID" value="GDY66409.1"/>
    <property type="molecule type" value="Genomic_DNA"/>
</dbReference>
<feature type="compositionally biased region" description="Low complexity" evidence="2">
    <location>
        <begin position="56"/>
        <end position="67"/>
    </location>
</feature>
<dbReference type="InterPro" id="IPR040442">
    <property type="entry name" value="Pyrv_kinase-like_dom_sf"/>
</dbReference>
<reference evidence="4 5" key="1">
    <citation type="submission" date="2019-04" db="EMBL/GenBank/DDBJ databases">
        <title>Draft genome sequences of Streptomyces avermitilis NBRC 14893.</title>
        <authorList>
            <person name="Komaki H."/>
            <person name="Tamura T."/>
            <person name="Hosoyama A."/>
        </authorList>
    </citation>
    <scope>NUCLEOTIDE SEQUENCE [LARGE SCALE GENOMIC DNA]</scope>
    <source>
        <strain evidence="4 5">NBRC 14893</strain>
    </source>
</reference>
<dbReference type="GO" id="GO:0046872">
    <property type="term" value="F:metal ion binding"/>
    <property type="evidence" value="ECO:0007669"/>
    <property type="project" value="UniProtKB-KW"/>
</dbReference>
<dbReference type="InterPro" id="IPR005000">
    <property type="entry name" value="Aldolase/citrate-lyase_domain"/>
</dbReference>
<dbReference type="Gene3D" id="3.20.20.60">
    <property type="entry name" value="Phosphoenolpyruvate-binding domains"/>
    <property type="match status" value="1"/>
</dbReference>
<protein>
    <recommendedName>
        <fullName evidence="3">HpcH/HpaI aldolase/citrate lyase domain-containing protein</fullName>
    </recommendedName>
</protein>
<evidence type="ECO:0000259" key="3">
    <source>
        <dbReference type="Pfam" id="PF03328"/>
    </source>
</evidence>
<organism evidence="4 5">
    <name type="scientific">Streptomyces avermitilis</name>
    <dbReference type="NCBI Taxonomy" id="33903"/>
    <lineage>
        <taxon>Bacteria</taxon>
        <taxon>Bacillati</taxon>
        <taxon>Actinomycetota</taxon>
        <taxon>Actinomycetes</taxon>
        <taxon>Kitasatosporales</taxon>
        <taxon>Streptomycetaceae</taxon>
        <taxon>Streptomyces</taxon>
    </lineage>
</organism>
<keyword evidence="1" id="KW-0479">Metal-binding</keyword>
<feature type="domain" description="HpcH/HpaI aldolase/citrate lyase" evidence="3">
    <location>
        <begin position="10"/>
        <end position="45"/>
    </location>
</feature>
<evidence type="ECO:0000256" key="1">
    <source>
        <dbReference type="ARBA" id="ARBA00022723"/>
    </source>
</evidence>
<evidence type="ECO:0000256" key="2">
    <source>
        <dbReference type="SAM" id="MobiDB-lite"/>
    </source>
</evidence>
<accession>A0A4D4M3V4</accession>
<feature type="region of interest" description="Disordered" evidence="2">
    <location>
        <begin position="38"/>
        <end position="67"/>
    </location>
</feature>
<dbReference type="Proteomes" id="UP000302139">
    <property type="component" value="Unassembled WGS sequence"/>
</dbReference>
<gene>
    <name evidence="4" type="ORF">SAV14893_058020</name>
</gene>
<dbReference type="AlphaFoldDB" id="A0A4D4M3V4"/>
<dbReference type="Pfam" id="PF03328">
    <property type="entry name" value="HpcH_HpaI"/>
    <property type="match status" value="1"/>
</dbReference>
<dbReference type="SUPFAM" id="SSF51621">
    <property type="entry name" value="Phosphoenolpyruvate/pyruvate domain"/>
    <property type="match status" value="1"/>
</dbReference>
<proteinExistence type="predicted"/>
<comment type="caution">
    <text evidence="4">The sequence shown here is derived from an EMBL/GenBank/DDBJ whole genome shotgun (WGS) entry which is preliminary data.</text>
</comment>
<dbReference type="GO" id="GO:0003824">
    <property type="term" value="F:catalytic activity"/>
    <property type="evidence" value="ECO:0007669"/>
    <property type="project" value="InterPro"/>
</dbReference>
<evidence type="ECO:0000313" key="4">
    <source>
        <dbReference type="EMBL" id="GDY66409.1"/>
    </source>
</evidence>
<evidence type="ECO:0000313" key="5">
    <source>
        <dbReference type="Proteomes" id="UP000302139"/>
    </source>
</evidence>
<dbReference type="InterPro" id="IPR015813">
    <property type="entry name" value="Pyrv/PenolPyrv_kinase-like_dom"/>
</dbReference>
<name>A0A4D4M3V4_STRAX</name>